<evidence type="ECO:0000313" key="2">
    <source>
        <dbReference type="EMBL" id="CAH1707018.1"/>
    </source>
</evidence>
<sequence length="241" mass="27194">MVKKELKCMLMVIVFFSLFGISKNAKAATEDRPIKVIAKYNSSEVSEKTLAIFREIAATDNTVDLIIKDNIVTIERLYPNESIRTDGTTITTPFTASFIQLPAQPNEKIINFKSWIDEMDVRNGQTSVKSGSVFVVMPTSGGGYSGQYDGEKVKTGAHVHCNRFNGTKSDHRYWKKSNPKAWIDFYHSDCDYHASKYGCADFGNMSKCDGLDKRGKGVKDCSSWSGNPKHKNWPKTCWYRK</sequence>
<dbReference type="Proteomes" id="UP001295440">
    <property type="component" value="Chromosome"/>
</dbReference>
<dbReference type="EMBL" id="OV915080">
    <property type="protein sequence ID" value="CAH1707018.1"/>
    <property type="molecule type" value="Genomic_DNA"/>
</dbReference>
<proteinExistence type="predicted"/>
<protein>
    <submittedName>
        <fullName evidence="2">Uncharacterized protein</fullName>
    </submittedName>
</protein>
<feature type="signal peptide" evidence="1">
    <location>
        <begin position="1"/>
        <end position="27"/>
    </location>
</feature>
<organism evidence="2 3">
    <name type="scientific">Lactobacillus delbrueckii subsp. delbrueckii</name>
    <dbReference type="NCBI Taxonomy" id="83684"/>
    <lineage>
        <taxon>Bacteria</taxon>
        <taxon>Bacillati</taxon>
        <taxon>Bacillota</taxon>
        <taxon>Bacilli</taxon>
        <taxon>Lactobacillales</taxon>
        <taxon>Lactobacillaceae</taxon>
        <taxon>Lactobacillus</taxon>
    </lineage>
</organism>
<accession>A0AAU9R3V7</accession>
<gene>
    <name evidence="2" type="ORF">LDD865_1861</name>
</gene>
<dbReference type="AlphaFoldDB" id="A0AAU9R3V7"/>
<feature type="chain" id="PRO_5043863340" evidence="1">
    <location>
        <begin position="28"/>
        <end position="241"/>
    </location>
</feature>
<reference evidence="2" key="1">
    <citation type="submission" date="2022-02" db="EMBL/GenBank/DDBJ databases">
        <authorList>
            <person name="Deutsch MARIE S."/>
        </authorList>
    </citation>
    <scope>NUCLEOTIDE SEQUENCE</scope>
    <source>
        <strain evidence="2">CIRM-BIA865</strain>
    </source>
</reference>
<name>A0AAU9R3V7_9LACO</name>
<keyword evidence="1" id="KW-0732">Signal</keyword>
<dbReference type="RefSeq" id="WP_231541863.1">
    <property type="nucleotide sequence ID" value="NZ_OV915080.1"/>
</dbReference>
<evidence type="ECO:0000313" key="3">
    <source>
        <dbReference type="Proteomes" id="UP001295440"/>
    </source>
</evidence>
<evidence type="ECO:0000256" key="1">
    <source>
        <dbReference type="SAM" id="SignalP"/>
    </source>
</evidence>